<feature type="compositionally biased region" description="Basic and acidic residues" evidence="1">
    <location>
        <begin position="215"/>
        <end position="236"/>
    </location>
</feature>
<dbReference type="Proteomes" id="UP000515161">
    <property type="component" value="Unplaced"/>
</dbReference>
<evidence type="ECO:0000313" key="2">
    <source>
        <dbReference type="Proteomes" id="UP000515161"/>
    </source>
</evidence>
<dbReference type="SUPFAM" id="SSF54001">
    <property type="entry name" value="Cysteine proteinases"/>
    <property type="match status" value="1"/>
</dbReference>
<dbReference type="AlphaFoldDB" id="A0A6P8UJG6"/>
<protein>
    <submittedName>
        <fullName evidence="3">Uncharacterized protein LOC117549510 isoform X1</fullName>
    </submittedName>
</protein>
<proteinExistence type="predicted"/>
<dbReference type="GeneID" id="117549510"/>
<dbReference type="InterPro" id="IPR038765">
    <property type="entry name" value="Papain-like_cys_pep_sf"/>
</dbReference>
<name>A0A6P8UJG6_GYMAC</name>
<feature type="region of interest" description="Disordered" evidence="1">
    <location>
        <begin position="215"/>
        <end position="249"/>
    </location>
</feature>
<dbReference type="RefSeq" id="XP_034077389.1">
    <property type="nucleotide sequence ID" value="XM_034221498.1"/>
</dbReference>
<dbReference type="InParanoid" id="A0A6P8UJG6"/>
<gene>
    <name evidence="3" type="primary">LOC117549510</name>
</gene>
<reference evidence="3" key="1">
    <citation type="submission" date="2025-08" db="UniProtKB">
        <authorList>
            <consortium name="RefSeq"/>
        </authorList>
    </citation>
    <scope>IDENTIFICATION</scope>
</reference>
<organism evidence="2 3">
    <name type="scientific">Gymnodraco acuticeps</name>
    <name type="common">Antarctic dragonfish</name>
    <dbReference type="NCBI Taxonomy" id="8218"/>
    <lineage>
        <taxon>Eukaryota</taxon>
        <taxon>Metazoa</taxon>
        <taxon>Chordata</taxon>
        <taxon>Craniata</taxon>
        <taxon>Vertebrata</taxon>
        <taxon>Euteleostomi</taxon>
        <taxon>Actinopterygii</taxon>
        <taxon>Neopterygii</taxon>
        <taxon>Teleostei</taxon>
        <taxon>Neoteleostei</taxon>
        <taxon>Acanthomorphata</taxon>
        <taxon>Eupercaria</taxon>
        <taxon>Perciformes</taxon>
        <taxon>Notothenioidei</taxon>
        <taxon>Bathydraconidae</taxon>
        <taxon>Gymnodraco</taxon>
    </lineage>
</organism>
<evidence type="ECO:0000313" key="3">
    <source>
        <dbReference type="RefSeq" id="XP_034077389.1"/>
    </source>
</evidence>
<dbReference type="KEGG" id="gacu:117549510"/>
<evidence type="ECO:0000256" key="1">
    <source>
        <dbReference type="SAM" id="MobiDB-lite"/>
    </source>
</evidence>
<keyword evidence="2" id="KW-1185">Reference proteome</keyword>
<sequence>MEIQPDVNGRISLAPPSQVGKATAFSEHHRDGQEQQELAQVLDKTQSPSTHLAFVSKMALTRSDLWSLCLANGMDGMILNSCLTVIEKRVDGVFAANSHVIAAWFPPSSTINPMQHLPENAANLQRLLLPAWEPGHSVNLAQILCPGPWASLGVDDVQGLPRQGFSNNCGVFVLMYAFYIVARAQFDFNETNMQQIRHWWCLVLLKNFPMPSEQERSQDCKRRREEKAMQDEEVVRFHKRSRPSFEMGS</sequence>
<dbReference type="OrthoDB" id="8904928at2759"/>
<accession>A0A6P8UJG6</accession>
<dbReference type="Gene3D" id="3.40.395.10">
    <property type="entry name" value="Adenoviral Proteinase, Chain A"/>
    <property type="match status" value="1"/>
</dbReference>